<evidence type="ECO:0000259" key="1">
    <source>
        <dbReference type="PROSITE" id="PS51466"/>
    </source>
</evidence>
<keyword evidence="3" id="KW-1185">Reference proteome</keyword>
<evidence type="ECO:0000313" key="2">
    <source>
        <dbReference type="EMBL" id="KAJ8873125.1"/>
    </source>
</evidence>
<dbReference type="InterPro" id="IPR023321">
    <property type="entry name" value="PINIT"/>
</dbReference>
<evidence type="ECO:0000313" key="3">
    <source>
        <dbReference type="Proteomes" id="UP001159363"/>
    </source>
</evidence>
<name>A0ABQ9GM76_9NEOP</name>
<dbReference type="PROSITE" id="PS51466">
    <property type="entry name" value="PINIT"/>
    <property type="match status" value="1"/>
</dbReference>
<gene>
    <name evidence="2" type="ORF">PR048_026742</name>
</gene>
<proteinExistence type="predicted"/>
<sequence>MIPHMPRCFEYVISFVLSRLSCFRKSFRNMSVNKVLVDGPSHSKHTSSPVTDHYHMGAMEENPMYSAYNMLMDQQSPSRPLRSNYYPYQDFSLDAPTYSMSSSYPIHPDVRLKKLPFYDKIADLLKPSSLGKWIN</sequence>
<dbReference type="EMBL" id="JARBHB010000011">
    <property type="protein sequence ID" value="KAJ8873125.1"/>
    <property type="molecule type" value="Genomic_DNA"/>
</dbReference>
<organism evidence="2 3">
    <name type="scientific">Dryococelus australis</name>
    <dbReference type="NCBI Taxonomy" id="614101"/>
    <lineage>
        <taxon>Eukaryota</taxon>
        <taxon>Metazoa</taxon>
        <taxon>Ecdysozoa</taxon>
        <taxon>Arthropoda</taxon>
        <taxon>Hexapoda</taxon>
        <taxon>Insecta</taxon>
        <taxon>Pterygota</taxon>
        <taxon>Neoptera</taxon>
        <taxon>Polyneoptera</taxon>
        <taxon>Phasmatodea</taxon>
        <taxon>Verophasmatodea</taxon>
        <taxon>Anareolatae</taxon>
        <taxon>Phasmatidae</taxon>
        <taxon>Eurycanthinae</taxon>
        <taxon>Dryococelus</taxon>
    </lineage>
</organism>
<feature type="domain" description="PINIT" evidence="1">
    <location>
        <begin position="98"/>
        <end position="135"/>
    </location>
</feature>
<protein>
    <recommendedName>
        <fullName evidence="1">PINIT domain-containing protein</fullName>
    </recommendedName>
</protein>
<reference evidence="2 3" key="1">
    <citation type="submission" date="2023-02" db="EMBL/GenBank/DDBJ databases">
        <title>LHISI_Scaffold_Assembly.</title>
        <authorList>
            <person name="Stuart O.P."/>
            <person name="Cleave R."/>
            <person name="Magrath M.J.L."/>
            <person name="Mikheyev A.S."/>
        </authorList>
    </citation>
    <scope>NUCLEOTIDE SEQUENCE [LARGE SCALE GENOMIC DNA]</scope>
    <source>
        <strain evidence="2">Daus_M_001</strain>
        <tissue evidence="2">Leg muscle</tissue>
    </source>
</reference>
<dbReference type="Proteomes" id="UP001159363">
    <property type="component" value="Chromosome 10"/>
</dbReference>
<comment type="caution">
    <text evidence="2">The sequence shown here is derived from an EMBL/GenBank/DDBJ whole genome shotgun (WGS) entry which is preliminary data.</text>
</comment>
<accession>A0ABQ9GM76</accession>